<accession>A0A0N5CT84</accession>
<evidence type="ECO:0000313" key="7">
    <source>
        <dbReference type="EMBL" id="VDM99904.1"/>
    </source>
</evidence>
<dbReference type="GO" id="GO:0005739">
    <property type="term" value="C:mitochondrion"/>
    <property type="evidence" value="ECO:0007669"/>
    <property type="project" value="TreeGrafter"/>
</dbReference>
<protein>
    <submittedName>
        <fullName evidence="9">FAD-binding PCMH-type domain-containing protein</fullName>
    </submittedName>
</protein>
<dbReference type="InterPro" id="IPR016171">
    <property type="entry name" value="Vanillyl_alc_oxidase_C-sub2"/>
</dbReference>
<evidence type="ECO:0000256" key="2">
    <source>
        <dbReference type="ARBA" id="ARBA00008000"/>
    </source>
</evidence>
<dbReference type="Proteomes" id="UP000276776">
    <property type="component" value="Unassembled WGS sequence"/>
</dbReference>
<dbReference type="GO" id="GO:0050660">
    <property type="term" value="F:flavin adenine dinucleotide binding"/>
    <property type="evidence" value="ECO:0007669"/>
    <property type="project" value="InterPro"/>
</dbReference>
<evidence type="ECO:0000313" key="9">
    <source>
        <dbReference type="WBParaSite" id="TCLT_0000344201-mRNA-1"/>
    </source>
</evidence>
<dbReference type="GO" id="GO:1903457">
    <property type="term" value="P:lactate catabolic process"/>
    <property type="evidence" value="ECO:0007669"/>
    <property type="project" value="TreeGrafter"/>
</dbReference>
<keyword evidence="5" id="KW-0560">Oxidoreductase</keyword>
<dbReference type="PANTHER" id="PTHR11748">
    <property type="entry name" value="D-LACTATE DEHYDROGENASE"/>
    <property type="match status" value="1"/>
</dbReference>
<keyword evidence="3" id="KW-0285">Flavoprotein</keyword>
<dbReference type="STRING" id="103827.A0A0N5CT84"/>
<dbReference type="OMA" id="AACNKYS"/>
<keyword evidence="8" id="KW-1185">Reference proteome</keyword>
<dbReference type="GO" id="GO:0008720">
    <property type="term" value="F:D-lactate dehydrogenase (NAD+) activity"/>
    <property type="evidence" value="ECO:0007669"/>
    <property type="project" value="TreeGrafter"/>
</dbReference>
<feature type="domain" description="FAD-binding oxidoreductase/transferase type 4 C-terminal" evidence="6">
    <location>
        <begin position="38"/>
        <end position="152"/>
    </location>
</feature>
<comment type="similarity">
    <text evidence="2">Belongs to the FAD-binding oxidoreductase/transferase type 4 family.</text>
</comment>
<evidence type="ECO:0000313" key="8">
    <source>
        <dbReference type="Proteomes" id="UP000276776"/>
    </source>
</evidence>
<dbReference type="Pfam" id="PF02913">
    <property type="entry name" value="FAD-oxidase_C"/>
    <property type="match status" value="2"/>
</dbReference>
<feature type="domain" description="FAD-binding oxidoreductase/transferase type 4 C-terminal" evidence="6">
    <location>
        <begin position="164"/>
        <end position="255"/>
    </location>
</feature>
<evidence type="ECO:0000256" key="4">
    <source>
        <dbReference type="ARBA" id="ARBA00022827"/>
    </source>
</evidence>
<dbReference type="GO" id="GO:0004458">
    <property type="term" value="F:D-lactate dehydrogenase (cytochrome) activity"/>
    <property type="evidence" value="ECO:0007669"/>
    <property type="project" value="TreeGrafter"/>
</dbReference>
<dbReference type="PANTHER" id="PTHR11748:SF111">
    <property type="entry name" value="D-LACTATE DEHYDROGENASE, MITOCHONDRIAL-RELATED"/>
    <property type="match status" value="1"/>
</dbReference>
<proteinExistence type="inferred from homology"/>
<reference evidence="9" key="1">
    <citation type="submission" date="2017-02" db="UniProtKB">
        <authorList>
            <consortium name="WormBaseParasite"/>
        </authorList>
    </citation>
    <scope>IDENTIFICATION</scope>
</reference>
<evidence type="ECO:0000256" key="3">
    <source>
        <dbReference type="ARBA" id="ARBA00022630"/>
    </source>
</evidence>
<dbReference type="SUPFAM" id="SSF55103">
    <property type="entry name" value="FAD-linked oxidases, C-terminal domain"/>
    <property type="match status" value="1"/>
</dbReference>
<dbReference type="FunFam" id="1.10.45.10:FF:000001">
    <property type="entry name" value="D-lactate dehydrogenase mitochondrial"/>
    <property type="match status" value="1"/>
</dbReference>
<dbReference type="OrthoDB" id="5332616at2759"/>
<dbReference type="InterPro" id="IPR016169">
    <property type="entry name" value="FAD-bd_PCMH_sub2"/>
</dbReference>
<dbReference type="Gene3D" id="1.10.45.10">
    <property type="entry name" value="Vanillyl-alcohol Oxidase, Chain A, domain 4"/>
    <property type="match status" value="1"/>
</dbReference>
<evidence type="ECO:0000256" key="1">
    <source>
        <dbReference type="ARBA" id="ARBA00001974"/>
    </source>
</evidence>
<comment type="cofactor">
    <cofactor evidence="1">
        <name>FAD</name>
        <dbReference type="ChEBI" id="CHEBI:57692"/>
    </cofactor>
</comment>
<dbReference type="Gene3D" id="3.30.465.10">
    <property type="match status" value="1"/>
</dbReference>
<organism evidence="9">
    <name type="scientific">Thelazia callipaeda</name>
    <name type="common">Oriental eyeworm</name>
    <name type="synonym">Parasitic nematode</name>
    <dbReference type="NCBI Taxonomy" id="103827"/>
    <lineage>
        <taxon>Eukaryota</taxon>
        <taxon>Metazoa</taxon>
        <taxon>Ecdysozoa</taxon>
        <taxon>Nematoda</taxon>
        <taxon>Chromadorea</taxon>
        <taxon>Rhabditida</taxon>
        <taxon>Spirurina</taxon>
        <taxon>Spiruromorpha</taxon>
        <taxon>Thelazioidea</taxon>
        <taxon>Thelaziidae</taxon>
        <taxon>Thelazia</taxon>
    </lineage>
</organism>
<dbReference type="EMBL" id="UYYF01001474">
    <property type="protein sequence ID" value="VDM99904.1"/>
    <property type="molecule type" value="Genomic_DNA"/>
</dbReference>
<evidence type="ECO:0000259" key="6">
    <source>
        <dbReference type="Pfam" id="PF02913"/>
    </source>
</evidence>
<dbReference type="InterPro" id="IPR016164">
    <property type="entry name" value="FAD-linked_Oxase-like_C"/>
</dbReference>
<gene>
    <name evidence="7" type="ORF">TCLT_LOCUS3435</name>
</gene>
<name>A0A0N5CT84_THECL</name>
<dbReference type="InterPro" id="IPR004113">
    <property type="entry name" value="FAD-bd_oxidored_4_C"/>
</dbReference>
<dbReference type="SUPFAM" id="SSF56176">
    <property type="entry name" value="FAD-binding/transporter-associated domain-like"/>
    <property type="match status" value="1"/>
</dbReference>
<sequence>VSTCRKSTAGYNLTKLFVGSQGTLGVITQAVVKLHARPAVCSVAVCPFLTVNKAVEAAVGTLQCSVPIAKLEFLDANAIAACNKYSKLTLTESPSLFVEFHGSSEAEVAAQASLVEIFASNDGTQFTWLHALEEQKKLWIARHSVHNSILSLKDNLAHALLFIFDGAVVGHVGFGHFRCILLADDSDENQKRVIMELFDHTYRRALAVGGSCAGEFGIGIDQRKYLKTERGEVGVNTMIAIKKALDPNGIMNSKKLFMEI</sequence>
<dbReference type="WBParaSite" id="TCLT_0000344201-mRNA-1">
    <property type="protein sequence ID" value="TCLT_0000344201-mRNA-1"/>
    <property type="gene ID" value="TCLT_0000344201"/>
</dbReference>
<dbReference type="InterPro" id="IPR036318">
    <property type="entry name" value="FAD-bd_PCMH-like_sf"/>
</dbReference>
<evidence type="ECO:0000256" key="5">
    <source>
        <dbReference type="ARBA" id="ARBA00023002"/>
    </source>
</evidence>
<reference evidence="7 8" key="2">
    <citation type="submission" date="2018-11" db="EMBL/GenBank/DDBJ databases">
        <authorList>
            <consortium name="Pathogen Informatics"/>
        </authorList>
    </citation>
    <scope>NUCLEOTIDE SEQUENCE [LARGE SCALE GENOMIC DNA]</scope>
</reference>
<dbReference type="AlphaFoldDB" id="A0A0N5CT84"/>
<keyword evidence="4" id="KW-0274">FAD</keyword>